<keyword evidence="3" id="KW-1185">Reference proteome</keyword>
<dbReference type="OrthoDB" id="3754030at2"/>
<dbReference type="STRING" id="995062.SAMN04489718_2792"/>
<feature type="region of interest" description="Disordered" evidence="1">
    <location>
        <begin position="832"/>
        <end position="923"/>
    </location>
</feature>
<sequence>MADKSLARETSAVVASAHAACARFRGTDPLVVGRTRRQLAAEVGFPDESGRVPLARWMRAMTFERLVREDRFAAEIATTAVGGLGLDRPGGIVTSDAHEDGGRTAGLLAEAHDRAVSEGSVTLIHGAAIPFADFAERDAAEVRPDFVVVAARTDRDGASWLILGGAKDYERVRSRIEDSRLLKGFLQVALGAESAASWSQVPTGMSVHSCGVLAVPRNAFLQPTALVESLDDHRAEVRMRVAERRREVEQLPLVEPQDLANHVAHLRATFDPATCTTCTLFSYCRNELRTSTEPTDLLVELGIPSETRPHVIGLVDGTGPLGRAPASVVANVTATLEGVGQSTGQRRIDQAGRPGTVNVVLAKSDSAALGVHGIAAQRITPEGCESWRTTVFDDPQSARCRREVMRLLGRELSAAMAEVRAADAAGAAEVADSSEADSPVPVHLVVPDQPTADVLVSIADNLAGVELSRLRWERDEHMGRAPLTFDGEPAEIPSPLQETERIAVSFLLEADRARALTLRSPIVDLGEALARHVVAGGPQVASHRLDYLLAWAESTTDGPVEPRELEDEIEAALHTPGARLTSRSSDAIHEALTAPGDQRSEAGAHHGETSGYAALVTAELDYKRGIVERALDVLEAVPDSRVREVHREIEGDAQAVWRRRLALRASDLVRFGRTHRYWRNALVPVIESDDKCRKQLLALTNPQTAEDLAVDAGVREVAVATVAGTSPLVLDVDSRRIGGGSRIVLLRVNGEMCVERPEVGLTVQKGSFKFAGLSIGALTSTGELATSRRFEWEPENVPDLSVGDRLVVADFAWFAANKNNRFLNLTRPRVDDVSAPKPTCEPSSYSEAPENHERCCRPHEDAEAERADRIAERRARGELNPEVWPPVADSDGFEVAPADAPVADVTAEPVTSPPDDVTMDDLE</sequence>
<evidence type="ECO:0000256" key="1">
    <source>
        <dbReference type="SAM" id="MobiDB-lite"/>
    </source>
</evidence>
<gene>
    <name evidence="2" type="ORF">SAMN04489718_2792</name>
</gene>
<accession>A0A1H1F299</accession>
<feature type="compositionally biased region" description="Basic and acidic residues" evidence="1">
    <location>
        <begin position="849"/>
        <end position="879"/>
    </location>
</feature>
<evidence type="ECO:0000313" key="2">
    <source>
        <dbReference type="EMBL" id="SDQ94899.1"/>
    </source>
</evidence>
<dbReference type="RefSeq" id="WP_092524526.1">
    <property type="nucleotide sequence ID" value="NZ_FNKO01000002.1"/>
</dbReference>
<name>A0A1H1F299_9ACTN</name>
<proteinExistence type="predicted"/>
<dbReference type="Proteomes" id="UP000199301">
    <property type="component" value="Unassembled WGS sequence"/>
</dbReference>
<dbReference type="EMBL" id="FNKO01000002">
    <property type="protein sequence ID" value="SDQ94899.1"/>
    <property type="molecule type" value="Genomic_DNA"/>
</dbReference>
<reference evidence="3" key="1">
    <citation type="submission" date="2016-10" db="EMBL/GenBank/DDBJ databases">
        <authorList>
            <person name="Varghese N."/>
            <person name="Submissions S."/>
        </authorList>
    </citation>
    <scope>NUCLEOTIDE SEQUENCE [LARGE SCALE GENOMIC DNA]</scope>
    <source>
        <strain evidence="3">DSM 45459</strain>
    </source>
</reference>
<evidence type="ECO:0000313" key="3">
    <source>
        <dbReference type="Proteomes" id="UP000199301"/>
    </source>
</evidence>
<protein>
    <submittedName>
        <fullName evidence="2">Uncharacterized protein</fullName>
    </submittedName>
</protein>
<feature type="compositionally biased region" description="Low complexity" evidence="1">
    <location>
        <begin position="894"/>
        <end position="910"/>
    </location>
</feature>
<dbReference type="AlphaFoldDB" id="A0A1H1F299"/>
<organism evidence="2 3">
    <name type="scientific">Actinopolyspora saharensis</name>
    <dbReference type="NCBI Taxonomy" id="995062"/>
    <lineage>
        <taxon>Bacteria</taxon>
        <taxon>Bacillati</taxon>
        <taxon>Actinomycetota</taxon>
        <taxon>Actinomycetes</taxon>
        <taxon>Actinopolysporales</taxon>
        <taxon>Actinopolysporaceae</taxon>
        <taxon>Actinopolyspora</taxon>
    </lineage>
</organism>